<evidence type="ECO:0000256" key="1">
    <source>
        <dbReference type="ARBA" id="ARBA00004448"/>
    </source>
</evidence>
<keyword evidence="8 13" id="KW-1133">Transmembrane helix</keyword>
<dbReference type="PANTHER" id="PTHR11410">
    <property type="entry name" value="ATP SYNTHASE SUBUNIT A"/>
    <property type="match status" value="1"/>
</dbReference>
<reference evidence="15" key="1">
    <citation type="submission" date="2016-11" db="EMBL/GenBank/DDBJ databases">
        <authorList>
            <person name="Guldener U."/>
        </authorList>
    </citation>
    <scope>NUCLEOTIDE SEQUENCE [LARGE SCALE GENOMIC DNA]</scope>
</reference>
<keyword evidence="5" id="KW-0138">CF(0)</keyword>
<keyword evidence="11" id="KW-0066">ATP synthesis</keyword>
<dbReference type="InterPro" id="IPR035908">
    <property type="entry name" value="F0_ATP_A_sf"/>
</dbReference>
<feature type="transmembrane region" description="Helical" evidence="13">
    <location>
        <begin position="124"/>
        <end position="145"/>
    </location>
</feature>
<accession>A0A1L0B9B3</accession>
<dbReference type="InterPro" id="IPR000568">
    <property type="entry name" value="ATP_synth_F0_asu"/>
</dbReference>
<evidence type="ECO:0000256" key="10">
    <source>
        <dbReference type="ARBA" id="ARBA00023136"/>
    </source>
</evidence>
<dbReference type="GO" id="GO:0045259">
    <property type="term" value="C:proton-transporting ATP synthase complex"/>
    <property type="evidence" value="ECO:0007669"/>
    <property type="project" value="UniProtKB-KW"/>
</dbReference>
<dbReference type="PANTHER" id="PTHR11410:SF0">
    <property type="entry name" value="ATP SYNTHASE SUBUNIT A"/>
    <property type="match status" value="1"/>
</dbReference>
<evidence type="ECO:0000313" key="14">
    <source>
        <dbReference type="EMBL" id="SGZ41739.1"/>
    </source>
</evidence>
<dbReference type="OrthoDB" id="5976622at2759"/>
<evidence type="ECO:0000256" key="12">
    <source>
        <dbReference type="ARBA" id="ARBA00032954"/>
    </source>
</evidence>
<feature type="transmembrane region" description="Helical" evidence="13">
    <location>
        <begin position="157"/>
        <end position="188"/>
    </location>
</feature>
<dbReference type="NCBIfam" id="TIGR01131">
    <property type="entry name" value="ATP_synt_6_or_A"/>
    <property type="match status" value="1"/>
</dbReference>
<evidence type="ECO:0000313" key="15">
    <source>
        <dbReference type="Proteomes" id="UP000183365"/>
    </source>
</evidence>
<dbReference type="CDD" id="cd00310">
    <property type="entry name" value="ATP-synt_Fo_a_6"/>
    <property type="match status" value="1"/>
</dbReference>
<gene>
    <name evidence="14" type="ORF">HGUI_03940</name>
</gene>
<keyword evidence="4" id="KW-0813">Transport</keyword>
<evidence type="ECO:0000256" key="8">
    <source>
        <dbReference type="ARBA" id="ARBA00022989"/>
    </source>
</evidence>
<dbReference type="PRINTS" id="PR00123">
    <property type="entry name" value="ATPASEA"/>
</dbReference>
<evidence type="ECO:0000256" key="5">
    <source>
        <dbReference type="ARBA" id="ARBA00022547"/>
    </source>
</evidence>
<evidence type="ECO:0000256" key="7">
    <source>
        <dbReference type="ARBA" id="ARBA00022781"/>
    </source>
</evidence>
<keyword evidence="7" id="KW-0375">Hydrogen ion transport</keyword>
<dbReference type="EMBL" id="FQNF01000141">
    <property type="protein sequence ID" value="SGZ41739.1"/>
    <property type="molecule type" value="Genomic_DNA"/>
</dbReference>
<feature type="transmembrane region" description="Helical" evidence="13">
    <location>
        <begin position="56"/>
        <end position="78"/>
    </location>
</feature>
<dbReference type="GO" id="GO:0046933">
    <property type="term" value="F:proton-transporting ATP synthase activity, rotational mechanism"/>
    <property type="evidence" value="ECO:0007669"/>
    <property type="project" value="EnsemblFungi"/>
</dbReference>
<evidence type="ECO:0000256" key="11">
    <source>
        <dbReference type="ARBA" id="ARBA00023310"/>
    </source>
</evidence>
<evidence type="ECO:0000256" key="13">
    <source>
        <dbReference type="SAM" id="Phobius"/>
    </source>
</evidence>
<feature type="transmembrane region" description="Helical" evidence="13">
    <location>
        <begin position="12"/>
        <end position="36"/>
    </location>
</feature>
<evidence type="ECO:0000256" key="4">
    <source>
        <dbReference type="ARBA" id="ARBA00022448"/>
    </source>
</evidence>
<evidence type="ECO:0000256" key="9">
    <source>
        <dbReference type="ARBA" id="ARBA00023065"/>
    </source>
</evidence>
<dbReference type="Pfam" id="PF00119">
    <property type="entry name" value="ATP-synt_A"/>
    <property type="match status" value="1"/>
</dbReference>
<dbReference type="GO" id="GO:0005743">
    <property type="term" value="C:mitochondrial inner membrane"/>
    <property type="evidence" value="ECO:0007669"/>
    <property type="project" value="UniProtKB-SubCell"/>
</dbReference>
<evidence type="ECO:0000256" key="6">
    <source>
        <dbReference type="ARBA" id="ARBA00022692"/>
    </source>
</evidence>
<dbReference type="InterPro" id="IPR045083">
    <property type="entry name" value="ATP_synth_F0_asu_bact/mt"/>
</dbReference>
<dbReference type="Gene3D" id="1.20.120.220">
    <property type="entry name" value="ATP synthase, F0 complex, subunit A"/>
    <property type="match status" value="1"/>
</dbReference>
<keyword evidence="6 13" id="KW-0812">Transmembrane</keyword>
<dbReference type="VEuPathDB" id="FungiDB:HGUI_03940"/>
<proteinExistence type="inferred from homology"/>
<evidence type="ECO:0000256" key="3">
    <source>
        <dbReference type="ARBA" id="ARBA00021312"/>
    </source>
</evidence>
<comment type="similarity">
    <text evidence="2">Belongs to the ATPase A chain family.</text>
</comment>
<keyword evidence="15" id="KW-1185">Reference proteome</keyword>
<dbReference type="AlphaFoldDB" id="A0A1L0B9B3"/>
<evidence type="ECO:0000256" key="2">
    <source>
        <dbReference type="ARBA" id="ARBA00006810"/>
    </source>
</evidence>
<comment type="subcellular location">
    <subcellularLocation>
        <location evidence="1">Mitochondrion inner membrane</location>
        <topology evidence="1">Multi-pass membrane protein</topology>
    </subcellularLocation>
</comment>
<protein>
    <recommendedName>
        <fullName evidence="3">ATP synthase subunit a</fullName>
    </recommendedName>
    <alternativeName>
        <fullName evidence="12">F-ATPase protein 6</fullName>
    </alternativeName>
</protein>
<keyword evidence="10 13" id="KW-0472">Membrane</keyword>
<sequence>MIIFNPLEQFELHYLLIIINNFNYVLLLTLVLYLLISSSLVVDLVNDLTDGLSIKGYESFIFMIFLLLLITNVLGLFGTAINAQLVYTIGISTGIIIGCTILGIKLHGINFFTLFLPNGAPTAMLIVLFFIELLSYLSRAISLGLRLGANLLSGHLLVDIVATLIYSFGALSIALAILGTLLFGLLVAIQLLEIAIALIQVYVFSILTVNYLKDVVDLH</sequence>
<dbReference type="Proteomes" id="UP000183365">
    <property type="component" value="Unassembled WGS sequence"/>
</dbReference>
<dbReference type="InterPro" id="IPR023011">
    <property type="entry name" value="ATP_synth_F0_asu_AS"/>
</dbReference>
<dbReference type="PROSITE" id="PS00449">
    <property type="entry name" value="ATPASE_A"/>
    <property type="match status" value="1"/>
</dbReference>
<feature type="transmembrane region" description="Helical" evidence="13">
    <location>
        <begin position="85"/>
        <end position="104"/>
    </location>
</feature>
<organism evidence="14 15">
    <name type="scientific">Hanseniaspora guilliermondii</name>
    <dbReference type="NCBI Taxonomy" id="56406"/>
    <lineage>
        <taxon>Eukaryota</taxon>
        <taxon>Fungi</taxon>
        <taxon>Dikarya</taxon>
        <taxon>Ascomycota</taxon>
        <taxon>Saccharomycotina</taxon>
        <taxon>Saccharomycetes</taxon>
        <taxon>Saccharomycodales</taxon>
        <taxon>Saccharomycodaceae</taxon>
        <taxon>Hanseniaspora</taxon>
    </lineage>
</organism>
<keyword evidence="9" id="KW-0406">Ion transport</keyword>
<name>A0A1L0B9B3_9ASCO</name>
<dbReference type="SUPFAM" id="SSF81336">
    <property type="entry name" value="F1F0 ATP synthase subunit A"/>
    <property type="match status" value="1"/>
</dbReference>